<evidence type="ECO:0000256" key="4">
    <source>
        <dbReference type="ARBA" id="ARBA00022748"/>
    </source>
</evidence>
<evidence type="ECO:0000256" key="3">
    <source>
        <dbReference type="ARBA" id="ARBA00022741"/>
    </source>
</evidence>
<dbReference type="GO" id="GO:0017004">
    <property type="term" value="P:cytochrome complex assembly"/>
    <property type="evidence" value="ECO:0007669"/>
    <property type="project" value="UniProtKB-KW"/>
</dbReference>
<keyword evidence="3" id="KW-0547">Nucleotide-binding</keyword>
<dbReference type="NCBIfam" id="TIGR01189">
    <property type="entry name" value="ccmA"/>
    <property type="match status" value="1"/>
</dbReference>
<evidence type="ECO:0000313" key="8">
    <source>
        <dbReference type="Proteomes" id="UP000186323"/>
    </source>
</evidence>
<dbReference type="KEGG" id="dpg:DESPIGER_1764"/>
<dbReference type="SMART" id="SM00382">
    <property type="entry name" value="AAA"/>
    <property type="match status" value="1"/>
</dbReference>
<dbReference type="PROSITE" id="PS50893">
    <property type="entry name" value="ABC_TRANSPORTER_2"/>
    <property type="match status" value="1"/>
</dbReference>
<evidence type="ECO:0000259" key="6">
    <source>
        <dbReference type="PROSITE" id="PS50893"/>
    </source>
</evidence>
<dbReference type="InterPro" id="IPR027417">
    <property type="entry name" value="P-loop_NTPase"/>
</dbReference>
<dbReference type="SUPFAM" id="SSF52540">
    <property type="entry name" value="P-loop containing nucleoside triphosphate hydrolases"/>
    <property type="match status" value="1"/>
</dbReference>
<dbReference type="AlphaFoldDB" id="A0A1K1LFU7"/>
<keyword evidence="2" id="KW-0813">Transport</keyword>
<dbReference type="GO" id="GO:0016887">
    <property type="term" value="F:ATP hydrolysis activity"/>
    <property type="evidence" value="ECO:0007669"/>
    <property type="project" value="InterPro"/>
</dbReference>
<comment type="similarity">
    <text evidence="1">Belongs to the ABC transporter superfamily.</text>
</comment>
<accession>A0A1K1LFU7</accession>
<proteinExistence type="inferred from homology"/>
<dbReference type="InterPro" id="IPR005895">
    <property type="entry name" value="ABC_transptr_haem_export_CcmA"/>
</dbReference>
<dbReference type="Gene3D" id="3.40.50.300">
    <property type="entry name" value="P-loop containing nucleotide triphosphate hydrolases"/>
    <property type="match status" value="1"/>
</dbReference>
<keyword evidence="8" id="KW-1185">Reference proteome</keyword>
<organism evidence="7 8">
    <name type="scientific">Desulfovibrio piger</name>
    <dbReference type="NCBI Taxonomy" id="901"/>
    <lineage>
        <taxon>Bacteria</taxon>
        <taxon>Pseudomonadati</taxon>
        <taxon>Thermodesulfobacteriota</taxon>
        <taxon>Desulfovibrionia</taxon>
        <taxon>Desulfovibrionales</taxon>
        <taxon>Desulfovibrionaceae</taxon>
        <taxon>Desulfovibrio</taxon>
    </lineage>
</organism>
<dbReference type="OrthoDB" id="9809450at2"/>
<dbReference type="EMBL" id="LT630450">
    <property type="protein sequence ID" value="SFV73596.1"/>
    <property type="molecule type" value="Genomic_DNA"/>
</dbReference>
<dbReference type="Pfam" id="PF00005">
    <property type="entry name" value="ABC_tran"/>
    <property type="match status" value="1"/>
</dbReference>
<dbReference type="PANTHER" id="PTHR43335">
    <property type="entry name" value="ABC TRANSPORTER, ATP-BINDING PROTEIN"/>
    <property type="match status" value="1"/>
</dbReference>
<dbReference type="InterPro" id="IPR003593">
    <property type="entry name" value="AAA+_ATPase"/>
</dbReference>
<evidence type="ECO:0000256" key="1">
    <source>
        <dbReference type="ARBA" id="ARBA00005417"/>
    </source>
</evidence>
<name>A0A1K1LFU7_9BACT</name>
<keyword evidence="4" id="KW-0201">Cytochrome c-type biogenesis</keyword>
<evidence type="ECO:0000256" key="2">
    <source>
        <dbReference type="ARBA" id="ARBA00022448"/>
    </source>
</evidence>
<dbReference type="Proteomes" id="UP000186323">
    <property type="component" value="Chromosome I"/>
</dbReference>
<protein>
    <submittedName>
        <fullName evidence="7">ABC transporter involved in cytochrome c biogenesis, ATPase component CcmA</fullName>
    </submittedName>
</protein>
<dbReference type="GO" id="GO:0022857">
    <property type="term" value="F:transmembrane transporter activity"/>
    <property type="evidence" value="ECO:0007669"/>
    <property type="project" value="InterPro"/>
</dbReference>
<dbReference type="RefSeq" id="WP_072335551.1">
    <property type="nucleotide sequence ID" value="NZ_LT630450.1"/>
</dbReference>
<reference evidence="8" key="1">
    <citation type="submission" date="2016-10" db="EMBL/GenBank/DDBJ databases">
        <authorList>
            <person name="Wegmann U."/>
        </authorList>
    </citation>
    <scope>NUCLEOTIDE SEQUENCE [LARGE SCALE GENOMIC DNA]</scope>
</reference>
<keyword evidence="5" id="KW-0067">ATP-binding</keyword>
<feature type="domain" description="ABC transporter" evidence="6">
    <location>
        <begin position="2"/>
        <end position="230"/>
    </location>
</feature>
<sequence length="241" mass="25184">MLRLENLAKLYGLKVVFKGVSCRFTAGSITLLAGGNGAGKSTLLRIVAGLSRPSAGEVVFDGTGAGGIAREDGPRLAYLGHATFVYPGLSALENLQFWARAHGLRPSRAELLALLEHVGLAAHAEERAGVFSRGMAQRLNLARVLLLDADLVLLDEPGTGLDVTSMALVRREMLAARERGACVIVVSHDLAGDSPLADRLLLLEDRRLAYDGPPQGLAAVDSVLNAATGSVKASDAGEVPA</sequence>
<gene>
    <name evidence="7" type="ORF">DESPIGER_1764</name>
</gene>
<dbReference type="InterPro" id="IPR003439">
    <property type="entry name" value="ABC_transporter-like_ATP-bd"/>
</dbReference>
<evidence type="ECO:0000256" key="5">
    <source>
        <dbReference type="ARBA" id="ARBA00022840"/>
    </source>
</evidence>
<dbReference type="GO" id="GO:0005524">
    <property type="term" value="F:ATP binding"/>
    <property type="evidence" value="ECO:0007669"/>
    <property type="project" value="UniProtKB-KW"/>
</dbReference>
<evidence type="ECO:0000313" key="7">
    <source>
        <dbReference type="EMBL" id="SFV73596.1"/>
    </source>
</evidence>